<dbReference type="Pfam" id="PF17782">
    <property type="entry name" value="WHD_DprA"/>
    <property type="match status" value="1"/>
</dbReference>
<dbReference type="PANTHER" id="PTHR43022">
    <property type="entry name" value="PROTEIN SMF"/>
    <property type="match status" value="1"/>
</dbReference>
<accession>A0ABV1FAH7</accession>
<dbReference type="RefSeq" id="WP_187299842.1">
    <property type="nucleotide sequence ID" value="NZ_JBBMEZ010000012.1"/>
</dbReference>
<dbReference type="EMBL" id="JBBMEZ010000012">
    <property type="protein sequence ID" value="MEQ2469820.1"/>
    <property type="molecule type" value="Genomic_DNA"/>
</dbReference>
<keyword evidence="5" id="KW-1185">Reference proteome</keyword>
<dbReference type="Gene3D" id="3.40.50.450">
    <property type="match status" value="1"/>
</dbReference>
<evidence type="ECO:0000259" key="3">
    <source>
        <dbReference type="Pfam" id="PF17782"/>
    </source>
</evidence>
<dbReference type="Pfam" id="PF02481">
    <property type="entry name" value="DNA_processg_A"/>
    <property type="match status" value="1"/>
</dbReference>
<evidence type="ECO:0000313" key="5">
    <source>
        <dbReference type="Proteomes" id="UP001490816"/>
    </source>
</evidence>
<dbReference type="InterPro" id="IPR041614">
    <property type="entry name" value="DprA_WH"/>
</dbReference>
<gene>
    <name evidence="4" type="primary">dprA</name>
    <name evidence="4" type="ORF">WMO39_05665</name>
</gene>
<dbReference type="InterPro" id="IPR057666">
    <property type="entry name" value="DrpA_SLOG"/>
</dbReference>
<evidence type="ECO:0000256" key="1">
    <source>
        <dbReference type="ARBA" id="ARBA00006525"/>
    </source>
</evidence>
<dbReference type="NCBIfam" id="TIGR00732">
    <property type="entry name" value="dprA"/>
    <property type="match status" value="1"/>
</dbReference>
<comment type="caution">
    <text evidence="4">The sequence shown here is derived from an EMBL/GenBank/DDBJ whole genome shotgun (WGS) entry which is preliminary data.</text>
</comment>
<organism evidence="4 5">
    <name type="scientific">Ruminococcoides intestinale</name>
    <dbReference type="NCBI Taxonomy" id="3133162"/>
    <lineage>
        <taxon>Bacteria</taxon>
        <taxon>Bacillati</taxon>
        <taxon>Bacillota</taxon>
        <taxon>Clostridia</taxon>
        <taxon>Eubacteriales</taxon>
        <taxon>Oscillospiraceae</taxon>
        <taxon>Ruminococcoides</taxon>
    </lineage>
</organism>
<sequence>MGNDEMISRNACYWIWITLSIGYNNPKVKRISEMYSDVSAFYYGGISEWRLCGIFSQKDIERFSSTGLDDAKKIVDRCIECNYSILCIDDELFPKCLYNIECPPALIYVNGVMPDIDNTFSIGIVGTRRATKYGIENSYRFAYALSKYGTIIVSGGALGVDGASHRGALATDGITICVRGCGLNCSYLRENSDIRSTIPKRGAVITEYPPDETPRNYYFPARNRIIAALSDGLLVMEAGKKSGSLITANLAAEQGKTIFALLGNNSPQNEGSNALIKEGLAIPVTDFMDILCEFDSLYATTDDEFDIDNISLADTGNFPVKGIRKQAPARIYVNKQNDQQPAKTAVPYVSEKSETVVQKPVHKENLNLPKTAQDVYEYIGNEPVHIDKISADLKIPVFKVLTALTMLEMKDLVSALQGRNYILK</sequence>
<dbReference type="PANTHER" id="PTHR43022:SF1">
    <property type="entry name" value="PROTEIN SMF"/>
    <property type="match status" value="1"/>
</dbReference>
<name>A0ABV1FAH7_9FIRM</name>
<dbReference type="Gene3D" id="1.10.10.10">
    <property type="entry name" value="Winged helix-like DNA-binding domain superfamily/Winged helix DNA-binding domain"/>
    <property type="match status" value="1"/>
</dbReference>
<dbReference type="InterPro" id="IPR003488">
    <property type="entry name" value="DprA"/>
</dbReference>
<feature type="domain" description="Smf/DprA SLOG" evidence="2">
    <location>
        <begin position="85"/>
        <end position="294"/>
    </location>
</feature>
<evidence type="ECO:0000259" key="2">
    <source>
        <dbReference type="Pfam" id="PF02481"/>
    </source>
</evidence>
<protein>
    <submittedName>
        <fullName evidence="4">DNA-processing protein DprA</fullName>
    </submittedName>
</protein>
<dbReference type="SUPFAM" id="SSF102405">
    <property type="entry name" value="MCP/YpsA-like"/>
    <property type="match status" value="1"/>
</dbReference>
<comment type="similarity">
    <text evidence="1">Belongs to the DprA/Smf family.</text>
</comment>
<dbReference type="InterPro" id="IPR036388">
    <property type="entry name" value="WH-like_DNA-bd_sf"/>
</dbReference>
<proteinExistence type="inferred from homology"/>
<reference evidence="4 5" key="1">
    <citation type="submission" date="2024-03" db="EMBL/GenBank/DDBJ databases">
        <title>Human intestinal bacterial collection.</title>
        <authorList>
            <person name="Pauvert C."/>
            <person name="Hitch T.C.A."/>
            <person name="Clavel T."/>
        </authorList>
    </citation>
    <scope>NUCLEOTIDE SEQUENCE [LARGE SCALE GENOMIC DNA]</scope>
    <source>
        <strain evidence="4 5">CLA-JM-H38</strain>
    </source>
</reference>
<feature type="domain" description="DprA winged helix" evidence="3">
    <location>
        <begin position="368"/>
        <end position="418"/>
    </location>
</feature>
<evidence type="ECO:0000313" key="4">
    <source>
        <dbReference type="EMBL" id="MEQ2469820.1"/>
    </source>
</evidence>
<dbReference type="Proteomes" id="UP001490816">
    <property type="component" value="Unassembled WGS sequence"/>
</dbReference>